<reference evidence="7 8" key="1">
    <citation type="submission" date="2016-02" db="EMBL/GenBank/DDBJ databases">
        <title>Genome analysis of coral dinoflagellate symbionts highlights evolutionary adaptations to a symbiotic lifestyle.</title>
        <authorList>
            <person name="Aranda M."/>
            <person name="Li Y."/>
            <person name="Liew Y.J."/>
            <person name="Baumgarten S."/>
            <person name="Simakov O."/>
            <person name="Wilson M."/>
            <person name="Piel J."/>
            <person name="Ashoor H."/>
            <person name="Bougouffa S."/>
            <person name="Bajic V.B."/>
            <person name="Ryu T."/>
            <person name="Ravasi T."/>
            <person name="Bayer T."/>
            <person name="Micklem G."/>
            <person name="Kim H."/>
            <person name="Bhak J."/>
            <person name="Lajeunesse T.C."/>
            <person name="Voolstra C.R."/>
        </authorList>
    </citation>
    <scope>NUCLEOTIDE SEQUENCE [LARGE SCALE GENOMIC DNA]</scope>
    <source>
        <strain evidence="7 8">CCMP2467</strain>
    </source>
</reference>
<keyword evidence="1 3" id="KW-0547">Nucleotide-binding</keyword>
<evidence type="ECO:0000256" key="5">
    <source>
        <dbReference type="SAM" id="Phobius"/>
    </source>
</evidence>
<feature type="region of interest" description="Disordered" evidence="4">
    <location>
        <begin position="1359"/>
        <end position="1433"/>
    </location>
</feature>
<dbReference type="InterPro" id="IPR011009">
    <property type="entry name" value="Kinase-like_dom_sf"/>
</dbReference>
<feature type="compositionally biased region" description="Basic and acidic residues" evidence="4">
    <location>
        <begin position="1385"/>
        <end position="1416"/>
    </location>
</feature>
<keyword evidence="8" id="KW-1185">Reference proteome</keyword>
<keyword evidence="5" id="KW-0812">Transmembrane</keyword>
<feature type="transmembrane region" description="Helical" evidence="5">
    <location>
        <begin position="646"/>
        <end position="666"/>
    </location>
</feature>
<feature type="compositionally biased region" description="Polar residues" evidence="4">
    <location>
        <begin position="1308"/>
        <end position="1324"/>
    </location>
</feature>
<protein>
    <submittedName>
        <fullName evidence="7">Serine/threonine-protein kinasePKR2</fullName>
    </submittedName>
</protein>
<comment type="caution">
    <text evidence="7">The sequence shown here is derived from an EMBL/GenBank/DDBJ whole genome shotgun (WGS) entry which is preliminary data.</text>
</comment>
<evidence type="ECO:0000313" key="8">
    <source>
        <dbReference type="Proteomes" id="UP000186817"/>
    </source>
</evidence>
<dbReference type="SUPFAM" id="SSF56112">
    <property type="entry name" value="Protein kinase-like (PK-like)"/>
    <property type="match status" value="1"/>
</dbReference>
<dbReference type="SMART" id="SM00220">
    <property type="entry name" value="S_TKc"/>
    <property type="match status" value="1"/>
</dbReference>
<sequence length="1433" mass="157247">MWPPCARPGGRTSWLHGLGVAMLLCSSSAFMCYPEYSFSWCDNTTEASCVHNYAFSVGHFQRKLLGYYQQNQRPPVMEAVFLTRLPRPYQQEFIQGGCAALQVLTQSTSKYFQLTPWRRTVPGSTMLIAAWVAILLAGILPSLSLPEILQCQGSWRRFRGRLYRVSSAPAASNREVAVVLGDVALLVEDFKEELGEEEDCPLGQVALHLAQALPAGSPSLGLGETEVQELLGRDFHVLQAFGWNTVVRSGWPVFQLLYLLYRCLQSHSRDDPCINSDGYAWTLQQRLLPRPSAELGQRGLMAASWAFLASEEARECQLVASAALLAMAWIRLPVYDVESDGLVGVAQKQTHGQTGVWDLLTAAAGHPLPLAAARLSAGYQLSIHLGQAETTKLPEPEDAEEANRCVVRFARTASGKCNFFAPIRQALEPWRARGGIYLEDQIRAFRPTTDQKTVLYRLIGEDLIQKTGSQPKCREAMQLPELVPPSSGPWLPSPVSTGCERPHFRRVSHLPVAVAAAGLVHLRLRRTVRLAEAKQVEDLAKMVESLGGSKPAEMMTLDEAEKRVKAVREDLNFEKLWNMSFEERWLLAQGLGPAFPISLILSYTIYWTANVPFIAYAYYTTVLTGTATMGLVMAGAYTASIPFKPLIYIGGILLTPWVADNVMPLIGKALNMFRLPDEEVLFNYCLEALVGSLYLGDLWLVAAGHIVSPPASLPRTGRALEVRSRARFFGGFQGYRLERLLQRAATGQTLTSKSRSSSRWYGNFSGLKRPPGKASLCMNKEGIVWEAKNHYSALLIPMLLADVMFAPVDSKLVPPLVRAPEATHLILIAPRAAGGVRPSVWLLCTIADDCSLDHLIMSLSMRGAVRWDVRQCLHIPGDSLGKGSHGTILAGMSLLPLHEEHRKLIPAKADVLNMNKVHNFARVAVKIWDKLDSAMVRREVGFLQQSAGHPNISALLGVYAEVQTKSSVTWLLAMEHCTGSDLFSTIKADNLPLGFILEIQVGLSSALAHLHCLNIVHRDVKAENVVMQKERAVLIDFGIAAYRDDKEAMCAAIGSPGYAAPEIISPREGGYDELVDVFALGVLSYFMMFRALPFWGKTQDETLEKTELCEAEVPELNDGRWRAVVSLVLRMMSKDSQDRPSAMACFKELTELEPVVTKGRKSRAVRIAHAALVHYGYLDAPGDCSVEEFCGSAAPEICEDASPRVAASRASLLSRAGRMLTAVKGRMPLMRVPRVRHMVSKAFRSSQPSEAVSKVPLRRESESQSCDAGHSLAQALDFVLDGDAEADAEVTGVLPKATNMLPGLVVSNSSEAGKNPGDCSSTIIADSENNDQKRERVTCASIVLDFPVSSAGKAADDHNLLLEGDGQDGASSDPPTDGAKLPHPPTDREVLSSRQCDLRRFSKRVSESPDESREVPQEADAFEFAPVLSDELE</sequence>
<dbReference type="PROSITE" id="PS00107">
    <property type="entry name" value="PROTEIN_KINASE_ATP"/>
    <property type="match status" value="1"/>
</dbReference>
<evidence type="ECO:0000313" key="7">
    <source>
        <dbReference type="EMBL" id="OLQ07112.1"/>
    </source>
</evidence>
<organism evidence="7 8">
    <name type="scientific">Symbiodinium microadriaticum</name>
    <name type="common">Dinoflagellate</name>
    <name type="synonym">Zooxanthella microadriatica</name>
    <dbReference type="NCBI Taxonomy" id="2951"/>
    <lineage>
        <taxon>Eukaryota</taxon>
        <taxon>Sar</taxon>
        <taxon>Alveolata</taxon>
        <taxon>Dinophyceae</taxon>
        <taxon>Suessiales</taxon>
        <taxon>Symbiodiniaceae</taxon>
        <taxon>Symbiodinium</taxon>
    </lineage>
</organism>
<feature type="region of interest" description="Disordered" evidence="4">
    <location>
        <begin position="1308"/>
        <end position="1331"/>
    </location>
</feature>
<dbReference type="GO" id="GO:0005737">
    <property type="term" value="C:cytoplasm"/>
    <property type="evidence" value="ECO:0007669"/>
    <property type="project" value="TreeGrafter"/>
</dbReference>
<keyword evidence="5" id="KW-0472">Membrane</keyword>
<keyword evidence="7" id="KW-0808">Transferase</keyword>
<keyword evidence="2 3" id="KW-0067">ATP-binding</keyword>
<feature type="transmembrane region" description="Helical" evidence="5">
    <location>
        <begin position="585"/>
        <end position="607"/>
    </location>
</feature>
<dbReference type="PROSITE" id="PS00108">
    <property type="entry name" value="PROTEIN_KINASE_ST"/>
    <property type="match status" value="1"/>
</dbReference>
<feature type="binding site" evidence="3">
    <location>
        <position position="908"/>
    </location>
    <ligand>
        <name>ATP</name>
        <dbReference type="ChEBI" id="CHEBI:30616"/>
    </ligand>
</feature>
<accession>A0A1Q9EI53</accession>
<keyword evidence="5" id="KW-1133">Transmembrane helix</keyword>
<dbReference type="InterPro" id="IPR000719">
    <property type="entry name" value="Prot_kinase_dom"/>
</dbReference>
<dbReference type="GO" id="GO:0035556">
    <property type="term" value="P:intracellular signal transduction"/>
    <property type="evidence" value="ECO:0007669"/>
    <property type="project" value="TreeGrafter"/>
</dbReference>
<evidence type="ECO:0000259" key="6">
    <source>
        <dbReference type="PROSITE" id="PS50011"/>
    </source>
</evidence>
<dbReference type="InterPro" id="IPR017441">
    <property type="entry name" value="Protein_kinase_ATP_BS"/>
</dbReference>
<dbReference type="OrthoDB" id="6513151at2759"/>
<dbReference type="EMBL" id="LSRX01000147">
    <property type="protein sequence ID" value="OLQ07112.1"/>
    <property type="molecule type" value="Genomic_DNA"/>
</dbReference>
<name>A0A1Q9EI53_SYMMI</name>
<feature type="transmembrane region" description="Helical" evidence="5">
    <location>
        <begin position="613"/>
        <end position="634"/>
    </location>
</feature>
<feature type="domain" description="Protein kinase" evidence="6">
    <location>
        <begin position="874"/>
        <end position="1156"/>
    </location>
</feature>
<evidence type="ECO:0000256" key="4">
    <source>
        <dbReference type="SAM" id="MobiDB-lite"/>
    </source>
</evidence>
<gene>
    <name evidence="7" type="primary">PEPKR2</name>
    <name evidence="7" type="ORF">AK812_SmicGene9542</name>
</gene>
<feature type="transmembrane region" description="Helical" evidence="5">
    <location>
        <begin position="126"/>
        <end position="149"/>
    </location>
</feature>
<dbReference type="InterPro" id="IPR008271">
    <property type="entry name" value="Ser/Thr_kinase_AS"/>
</dbReference>
<dbReference type="Gene3D" id="1.10.510.10">
    <property type="entry name" value="Transferase(Phosphotransferase) domain 1"/>
    <property type="match status" value="1"/>
</dbReference>
<dbReference type="PANTHER" id="PTHR24346">
    <property type="entry name" value="MAP/MICROTUBULE AFFINITY-REGULATING KINASE"/>
    <property type="match status" value="1"/>
</dbReference>
<feature type="transmembrane region" description="Helical" evidence="5">
    <location>
        <begin position="12"/>
        <end position="30"/>
    </location>
</feature>
<evidence type="ECO:0000256" key="3">
    <source>
        <dbReference type="PROSITE-ProRule" id="PRU10141"/>
    </source>
</evidence>
<dbReference type="PANTHER" id="PTHR24346:SF30">
    <property type="entry name" value="MATERNAL EMBRYONIC LEUCINE ZIPPER KINASE"/>
    <property type="match status" value="1"/>
</dbReference>
<dbReference type="GO" id="GO:0005524">
    <property type="term" value="F:ATP binding"/>
    <property type="evidence" value="ECO:0007669"/>
    <property type="project" value="UniProtKB-UniRule"/>
</dbReference>
<evidence type="ECO:0000256" key="1">
    <source>
        <dbReference type="ARBA" id="ARBA00022741"/>
    </source>
</evidence>
<keyword evidence="7" id="KW-0418">Kinase</keyword>
<dbReference type="GO" id="GO:0004674">
    <property type="term" value="F:protein serine/threonine kinase activity"/>
    <property type="evidence" value="ECO:0007669"/>
    <property type="project" value="TreeGrafter"/>
</dbReference>
<proteinExistence type="predicted"/>
<dbReference type="Pfam" id="PF00069">
    <property type="entry name" value="Pkinase"/>
    <property type="match status" value="1"/>
</dbReference>
<dbReference type="Proteomes" id="UP000186817">
    <property type="component" value="Unassembled WGS sequence"/>
</dbReference>
<evidence type="ECO:0000256" key="2">
    <source>
        <dbReference type="ARBA" id="ARBA00022840"/>
    </source>
</evidence>
<dbReference type="PROSITE" id="PS50011">
    <property type="entry name" value="PROTEIN_KINASE_DOM"/>
    <property type="match status" value="1"/>
</dbReference>